<protein>
    <submittedName>
        <fullName evidence="1">Uncharacterized protein</fullName>
    </submittedName>
</protein>
<reference evidence="1" key="1">
    <citation type="journal article" date="2021" name="Proc. Natl. Acad. Sci. U.S.A.">
        <title>A Catalog of Tens of Thousands of Viruses from Human Metagenomes Reveals Hidden Associations with Chronic Diseases.</title>
        <authorList>
            <person name="Tisza M.J."/>
            <person name="Buck C.B."/>
        </authorList>
    </citation>
    <scope>NUCLEOTIDE SEQUENCE</scope>
    <source>
        <strain evidence="1">CtD8022</strain>
    </source>
</reference>
<name>A0A8S5P5Z4_9CAUD</name>
<accession>A0A8S5P5Z4</accession>
<sequence>MKTKILDYIRANPGCTTTSINKAVREDRSWADWINTRNDIDNLIKEGLVKSSEGDCITLFYLMDKAV</sequence>
<organism evidence="1">
    <name type="scientific">Myoviridae sp. ctD8022</name>
    <dbReference type="NCBI Taxonomy" id="2825056"/>
    <lineage>
        <taxon>Viruses</taxon>
        <taxon>Duplodnaviria</taxon>
        <taxon>Heunggongvirae</taxon>
        <taxon>Uroviricota</taxon>
        <taxon>Caudoviricetes</taxon>
    </lineage>
</organism>
<evidence type="ECO:0000313" key="1">
    <source>
        <dbReference type="EMBL" id="DAE01851.1"/>
    </source>
</evidence>
<proteinExistence type="predicted"/>
<dbReference type="EMBL" id="BK015334">
    <property type="protein sequence ID" value="DAE01851.1"/>
    <property type="molecule type" value="Genomic_DNA"/>
</dbReference>